<comment type="subcellular location">
    <subcellularLocation>
        <location evidence="1">Endomembrane system</location>
        <topology evidence="1">Multi-pass membrane protein</topology>
    </subcellularLocation>
</comment>
<dbReference type="OrthoDB" id="5979154at2759"/>
<evidence type="ECO:0000256" key="7">
    <source>
        <dbReference type="ARBA" id="ARBA00022989"/>
    </source>
</evidence>
<dbReference type="Pfam" id="PF00005">
    <property type="entry name" value="ABC_tran"/>
    <property type="match status" value="1"/>
</dbReference>
<reference evidence="9" key="1">
    <citation type="submission" date="2020-04" db="EMBL/GenBank/DDBJ databases">
        <authorList>
            <person name="Alioto T."/>
            <person name="Alioto T."/>
            <person name="Gomez Garrido J."/>
        </authorList>
    </citation>
    <scope>NUCLEOTIDE SEQUENCE</scope>
    <source>
        <strain evidence="9">A484AB</strain>
    </source>
</reference>
<evidence type="ECO:0000313" key="10">
    <source>
        <dbReference type="Proteomes" id="UP001152795"/>
    </source>
</evidence>
<organism evidence="9 10">
    <name type="scientific">Paramuricea clavata</name>
    <name type="common">Red gorgonian</name>
    <name type="synonym">Violescent sea-whip</name>
    <dbReference type="NCBI Taxonomy" id="317549"/>
    <lineage>
        <taxon>Eukaryota</taxon>
        <taxon>Metazoa</taxon>
        <taxon>Cnidaria</taxon>
        <taxon>Anthozoa</taxon>
        <taxon>Octocorallia</taxon>
        <taxon>Malacalcyonacea</taxon>
        <taxon>Plexauridae</taxon>
        <taxon>Paramuricea</taxon>
    </lineage>
</organism>
<dbReference type="Gene3D" id="1.20.1560.10">
    <property type="entry name" value="ABC transporter type 1, transmembrane domain"/>
    <property type="match status" value="1"/>
</dbReference>
<dbReference type="InterPro" id="IPR011527">
    <property type="entry name" value="ABC1_TM_dom"/>
</dbReference>
<keyword evidence="3" id="KW-0812">Transmembrane</keyword>
<sequence>MDIKDLRIKLMNEILNGIKVLKLFAWETSFMSKVLGIRKEELHQLRIFSYLQAAHILVMSSAPIIVSLATFGTYVSLGNTLTAPKAFVALALFQVLRFPLSMLANLLTNLIQALVSIKRLQKFLNMEELDPSHVERTGTSGINQERAAIQITSGTFSWESEDQPTLKSMNLKVKQGGLVAIVGHVGCGKSSLLSAMLGEIKKLEGHVYLQGSVAYVPQQAWIQNTTMRENILFGRTHDPKRYRKVISNCALVPDLEILPGGDMTEIGEK</sequence>
<protein>
    <submittedName>
        <fullName evidence="9">Canalicular multispecific organic anion transporter 2 isoform X3</fullName>
    </submittedName>
</protein>
<dbReference type="InterPro" id="IPR050173">
    <property type="entry name" value="ABC_transporter_C-like"/>
</dbReference>
<dbReference type="InterPro" id="IPR003439">
    <property type="entry name" value="ABC_transporter-like_ATP-bd"/>
</dbReference>
<keyword evidence="2" id="KW-0813">Transport</keyword>
<dbReference type="AlphaFoldDB" id="A0A7D9LMF9"/>
<dbReference type="GO" id="GO:0012505">
    <property type="term" value="C:endomembrane system"/>
    <property type="evidence" value="ECO:0007669"/>
    <property type="project" value="UniProtKB-SubCell"/>
</dbReference>
<evidence type="ECO:0000256" key="3">
    <source>
        <dbReference type="ARBA" id="ARBA00022692"/>
    </source>
</evidence>
<dbReference type="PANTHER" id="PTHR24223">
    <property type="entry name" value="ATP-BINDING CASSETTE SUB-FAMILY C"/>
    <property type="match status" value="1"/>
</dbReference>
<dbReference type="SUPFAM" id="SSF52540">
    <property type="entry name" value="P-loop containing nucleoside triphosphate hydrolases"/>
    <property type="match status" value="1"/>
</dbReference>
<dbReference type="GO" id="GO:0016887">
    <property type="term" value="F:ATP hydrolysis activity"/>
    <property type="evidence" value="ECO:0007669"/>
    <property type="project" value="InterPro"/>
</dbReference>
<keyword evidence="10" id="KW-1185">Reference proteome</keyword>
<dbReference type="Gene3D" id="3.40.50.300">
    <property type="entry name" value="P-loop containing nucleotide triphosphate hydrolases"/>
    <property type="match status" value="1"/>
</dbReference>
<evidence type="ECO:0000256" key="6">
    <source>
        <dbReference type="ARBA" id="ARBA00022840"/>
    </source>
</evidence>
<keyword evidence="4" id="KW-0677">Repeat</keyword>
<gene>
    <name evidence="9" type="ORF">PACLA_8A022997</name>
</gene>
<dbReference type="EMBL" id="CACRXK020018984">
    <property type="protein sequence ID" value="CAB4033148.1"/>
    <property type="molecule type" value="Genomic_DNA"/>
</dbReference>
<name>A0A7D9LMF9_PARCT</name>
<keyword evidence="5" id="KW-0547">Nucleotide-binding</keyword>
<dbReference type="GO" id="GO:0005524">
    <property type="term" value="F:ATP binding"/>
    <property type="evidence" value="ECO:0007669"/>
    <property type="project" value="UniProtKB-KW"/>
</dbReference>
<dbReference type="SUPFAM" id="SSF90123">
    <property type="entry name" value="ABC transporter transmembrane region"/>
    <property type="match status" value="1"/>
</dbReference>
<proteinExistence type="predicted"/>
<dbReference type="InterPro" id="IPR027417">
    <property type="entry name" value="P-loop_NTPase"/>
</dbReference>
<evidence type="ECO:0000256" key="1">
    <source>
        <dbReference type="ARBA" id="ARBA00004127"/>
    </source>
</evidence>
<dbReference type="Proteomes" id="UP001152795">
    <property type="component" value="Unassembled WGS sequence"/>
</dbReference>
<keyword evidence="8" id="KW-0472">Membrane</keyword>
<evidence type="ECO:0000256" key="4">
    <source>
        <dbReference type="ARBA" id="ARBA00022737"/>
    </source>
</evidence>
<keyword evidence="7" id="KW-1133">Transmembrane helix</keyword>
<evidence type="ECO:0000256" key="8">
    <source>
        <dbReference type="ARBA" id="ARBA00023136"/>
    </source>
</evidence>
<dbReference type="GO" id="GO:0016020">
    <property type="term" value="C:membrane"/>
    <property type="evidence" value="ECO:0007669"/>
    <property type="project" value="InterPro"/>
</dbReference>
<keyword evidence="6" id="KW-0067">ATP-binding</keyword>
<feature type="non-terminal residue" evidence="9">
    <location>
        <position position="1"/>
    </location>
</feature>
<evidence type="ECO:0000313" key="9">
    <source>
        <dbReference type="EMBL" id="CAB4033148.1"/>
    </source>
</evidence>
<accession>A0A7D9LMF9</accession>
<dbReference type="PANTHER" id="PTHR24223:SF443">
    <property type="entry name" value="MULTIDRUG-RESISTANCE LIKE PROTEIN 1, ISOFORM I"/>
    <property type="match status" value="1"/>
</dbReference>
<comment type="caution">
    <text evidence="9">The sequence shown here is derived from an EMBL/GenBank/DDBJ whole genome shotgun (WGS) entry which is preliminary data.</text>
</comment>
<dbReference type="InterPro" id="IPR036640">
    <property type="entry name" value="ABC1_TM_sf"/>
</dbReference>
<evidence type="ECO:0000256" key="5">
    <source>
        <dbReference type="ARBA" id="ARBA00022741"/>
    </source>
</evidence>
<evidence type="ECO:0000256" key="2">
    <source>
        <dbReference type="ARBA" id="ARBA00022448"/>
    </source>
</evidence>
<dbReference type="Pfam" id="PF00664">
    <property type="entry name" value="ABC_membrane"/>
    <property type="match status" value="1"/>
</dbReference>
<dbReference type="PROSITE" id="PS50929">
    <property type="entry name" value="ABC_TM1F"/>
    <property type="match status" value="1"/>
</dbReference>
<dbReference type="GO" id="GO:0140359">
    <property type="term" value="F:ABC-type transporter activity"/>
    <property type="evidence" value="ECO:0007669"/>
    <property type="project" value="InterPro"/>
</dbReference>